<dbReference type="PaxDb" id="6945-B7Q8B4"/>
<dbReference type="VEuPathDB" id="VectorBase:ISCI010949"/>
<reference evidence="1 3" key="1">
    <citation type="submission" date="2008-03" db="EMBL/GenBank/DDBJ databases">
        <title>Annotation of Ixodes scapularis.</title>
        <authorList>
            <consortium name="Ixodes scapularis Genome Project Consortium"/>
            <person name="Caler E."/>
            <person name="Hannick L.I."/>
            <person name="Bidwell S."/>
            <person name="Joardar V."/>
            <person name="Thiagarajan M."/>
            <person name="Amedeo P."/>
            <person name="Galinsky K.J."/>
            <person name="Schobel S."/>
            <person name="Inman J."/>
            <person name="Hostetler J."/>
            <person name="Miller J."/>
            <person name="Hammond M."/>
            <person name="Megy K."/>
            <person name="Lawson D."/>
            <person name="Kodira C."/>
            <person name="Sutton G."/>
            <person name="Meyer J."/>
            <person name="Hill C.A."/>
            <person name="Birren B."/>
            <person name="Nene V."/>
            <person name="Collins F."/>
            <person name="Alarcon-Chaidez F."/>
            <person name="Wikel S."/>
            <person name="Strausberg R."/>
        </authorList>
    </citation>
    <scope>NUCLEOTIDE SEQUENCE [LARGE SCALE GENOMIC DNA]</scope>
    <source>
        <strain evidence="3">Wikel</strain>
        <strain evidence="1">Wikel colony</strain>
    </source>
</reference>
<organism>
    <name type="scientific">Ixodes scapularis</name>
    <name type="common">Black-legged tick</name>
    <name type="synonym">Deer tick</name>
    <dbReference type="NCBI Taxonomy" id="6945"/>
    <lineage>
        <taxon>Eukaryota</taxon>
        <taxon>Metazoa</taxon>
        <taxon>Ecdysozoa</taxon>
        <taxon>Arthropoda</taxon>
        <taxon>Chelicerata</taxon>
        <taxon>Arachnida</taxon>
        <taxon>Acari</taxon>
        <taxon>Parasitiformes</taxon>
        <taxon>Ixodida</taxon>
        <taxon>Ixodoidea</taxon>
        <taxon>Ixodidae</taxon>
        <taxon>Ixodinae</taxon>
        <taxon>Ixodes</taxon>
    </lineage>
</organism>
<keyword evidence="3" id="KW-1185">Reference proteome</keyword>
<sequence>MHADANSTAPQCFHGTTAQFRFTRGYTDRNLSCVAGNKNTFWDILKGNLHEASKWQPPFMKCQLPLLGLQTWAHRDSMDYPKASNEHTRPFRSHHPFYLLEQNASFPSTQFCGKPGILCCFQ</sequence>
<dbReference type="HOGENOM" id="CLU_2029262_0_0_1"/>
<dbReference type="EnsemblMetazoa" id="ISCW010949-RA">
    <property type="protein sequence ID" value="ISCW010949-PA"/>
    <property type="gene ID" value="ISCW010949"/>
</dbReference>
<evidence type="ECO:0000313" key="1">
    <source>
        <dbReference type="EMBL" id="EEC15086.1"/>
    </source>
</evidence>
<dbReference type="EMBL" id="ABJB010377410">
    <property type="status" value="NOT_ANNOTATED_CDS"/>
    <property type="molecule type" value="Genomic_DNA"/>
</dbReference>
<gene>
    <name evidence="1" type="ORF">IscW_ISCW010949</name>
</gene>
<dbReference type="InParanoid" id="B7Q8B4"/>
<reference evidence="2" key="2">
    <citation type="submission" date="2020-05" db="UniProtKB">
        <authorList>
            <consortium name="EnsemblMetazoa"/>
        </authorList>
    </citation>
    <scope>IDENTIFICATION</scope>
    <source>
        <strain evidence="2">wikel</strain>
    </source>
</reference>
<dbReference type="VEuPathDB" id="VectorBase:ISCW010949"/>
<proteinExistence type="predicted"/>
<dbReference type="AlphaFoldDB" id="B7Q8B4"/>
<evidence type="ECO:0000313" key="3">
    <source>
        <dbReference type="Proteomes" id="UP000001555"/>
    </source>
</evidence>
<dbReference type="Proteomes" id="UP000001555">
    <property type="component" value="Unassembled WGS sequence"/>
</dbReference>
<evidence type="ECO:0000313" key="2">
    <source>
        <dbReference type="EnsemblMetazoa" id="ISCW010949-PA"/>
    </source>
</evidence>
<accession>B7Q8B4</accession>
<name>B7Q8B4_IXOSC</name>
<protein>
    <submittedName>
        <fullName evidence="1 2">Uncharacterized protein</fullName>
    </submittedName>
</protein>
<dbReference type="EMBL" id="DS882582">
    <property type="protein sequence ID" value="EEC15086.1"/>
    <property type="molecule type" value="Genomic_DNA"/>
</dbReference>